<comment type="subunit">
    <text evidence="19">Homodimer. The monomeric form is inactive while the homodimer is active.</text>
</comment>
<keyword evidence="13" id="KW-0862">Zinc</keyword>
<accession>F4L5R6</accession>
<dbReference type="GO" id="GO:0005764">
    <property type="term" value="C:lysosome"/>
    <property type="evidence" value="ECO:0007669"/>
    <property type="project" value="UniProtKB-SubCell"/>
</dbReference>
<evidence type="ECO:0000256" key="13">
    <source>
        <dbReference type="ARBA" id="ARBA00022833"/>
    </source>
</evidence>
<feature type="chain" id="PRO_5003317581" description="Carboxypeptidase Q" evidence="21">
    <location>
        <begin position="23"/>
        <end position="525"/>
    </location>
</feature>
<dbReference type="PANTHER" id="PTHR12053:SF3">
    <property type="entry name" value="CARBOXYPEPTIDASE Q"/>
    <property type="match status" value="1"/>
</dbReference>
<reference evidence="23 24" key="1">
    <citation type="journal article" date="2011" name="Stand. Genomic Sci.">
        <title>Complete genome sequence of Haliscomenobacter hydrossis type strain (O).</title>
        <authorList>
            <consortium name="US DOE Joint Genome Institute (JGI-PGF)"/>
            <person name="Daligault H."/>
            <person name="Lapidus A."/>
            <person name="Zeytun A."/>
            <person name="Nolan M."/>
            <person name="Lucas S."/>
            <person name="Del Rio T.G."/>
            <person name="Tice H."/>
            <person name="Cheng J.F."/>
            <person name="Tapia R."/>
            <person name="Han C."/>
            <person name="Goodwin L."/>
            <person name="Pitluck S."/>
            <person name="Liolios K."/>
            <person name="Pagani I."/>
            <person name="Ivanova N."/>
            <person name="Huntemann M."/>
            <person name="Mavromatis K."/>
            <person name="Mikhailova N."/>
            <person name="Pati A."/>
            <person name="Chen A."/>
            <person name="Palaniappan K."/>
            <person name="Land M."/>
            <person name="Hauser L."/>
            <person name="Brambilla E.M."/>
            <person name="Rohde M."/>
            <person name="Verbarg S."/>
            <person name="Goker M."/>
            <person name="Bristow J."/>
            <person name="Eisen J.A."/>
            <person name="Markowitz V."/>
            <person name="Hugenholtz P."/>
            <person name="Kyrpides N.C."/>
            <person name="Klenk H.P."/>
            <person name="Woyke T."/>
        </authorList>
    </citation>
    <scope>NUCLEOTIDE SEQUENCE [LARGE SCALE GENOMIC DNA]</scope>
    <source>
        <strain evidence="24">ATCC 27775 / DSM 1100 / LMG 10767 / O</strain>
    </source>
</reference>
<dbReference type="Pfam" id="PF04389">
    <property type="entry name" value="Peptidase_M28"/>
    <property type="match status" value="1"/>
</dbReference>
<keyword evidence="17" id="KW-0325">Glycoprotein</keyword>
<dbReference type="SUPFAM" id="SSF53187">
    <property type="entry name" value="Zn-dependent exopeptidases"/>
    <property type="match status" value="1"/>
</dbReference>
<reference key="2">
    <citation type="submission" date="2011-04" db="EMBL/GenBank/DDBJ databases">
        <title>Complete sequence of chromosome of Haliscomenobacter hydrossis DSM 1100.</title>
        <authorList>
            <consortium name="US DOE Joint Genome Institute (JGI-PGF)"/>
            <person name="Lucas S."/>
            <person name="Han J."/>
            <person name="Lapidus A."/>
            <person name="Bruce D."/>
            <person name="Goodwin L."/>
            <person name="Pitluck S."/>
            <person name="Peters L."/>
            <person name="Kyrpides N."/>
            <person name="Mavromatis K."/>
            <person name="Ivanova N."/>
            <person name="Ovchinnikova G."/>
            <person name="Pagani I."/>
            <person name="Daligault H."/>
            <person name="Detter J.C."/>
            <person name="Han C."/>
            <person name="Land M."/>
            <person name="Hauser L."/>
            <person name="Markowitz V."/>
            <person name="Cheng J.-F."/>
            <person name="Hugenholtz P."/>
            <person name="Woyke T."/>
            <person name="Wu D."/>
            <person name="Verbarg S."/>
            <person name="Frueling A."/>
            <person name="Brambilla E."/>
            <person name="Klenk H.-P."/>
            <person name="Eisen J.A."/>
        </authorList>
    </citation>
    <scope>NUCLEOTIDE SEQUENCE</scope>
    <source>
        <strain>DSM 1100</strain>
    </source>
</reference>
<dbReference type="PANTHER" id="PTHR12053">
    <property type="entry name" value="PROTEASE FAMILY M28 PLASMA GLUTAMATE CARBOXYPEPTIDASE-RELATED"/>
    <property type="match status" value="1"/>
</dbReference>
<keyword evidence="11" id="KW-0378">Hydrolase</keyword>
<dbReference type="GO" id="GO:0005576">
    <property type="term" value="C:extracellular region"/>
    <property type="evidence" value="ECO:0007669"/>
    <property type="project" value="UniProtKB-SubCell"/>
</dbReference>
<keyword evidence="6" id="KW-0964">Secreted</keyword>
<evidence type="ECO:0000256" key="1">
    <source>
        <dbReference type="ARBA" id="ARBA00004240"/>
    </source>
</evidence>
<dbReference type="GO" id="GO:0046872">
    <property type="term" value="F:metal ion binding"/>
    <property type="evidence" value="ECO:0007669"/>
    <property type="project" value="UniProtKB-KW"/>
</dbReference>
<evidence type="ECO:0000256" key="4">
    <source>
        <dbReference type="ARBA" id="ARBA00004613"/>
    </source>
</evidence>
<evidence type="ECO:0000313" key="24">
    <source>
        <dbReference type="Proteomes" id="UP000008461"/>
    </source>
</evidence>
<evidence type="ECO:0000256" key="5">
    <source>
        <dbReference type="ARBA" id="ARBA00014116"/>
    </source>
</evidence>
<keyword evidence="18" id="KW-0458">Lysosome</keyword>
<evidence type="ECO:0000256" key="19">
    <source>
        <dbReference type="ARBA" id="ARBA00025833"/>
    </source>
</evidence>
<keyword evidence="9" id="KW-0479">Metal-binding</keyword>
<dbReference type="Gene3D" id="3.40.630.10">
    <property type="entry name" value="Zn peptidases"/>
    <property type="match status" value="1"/>
</dbReference>
<evidence type="ECO:0000313" key="23">
    <source>
        <dbReference type="EMBL" id="AEE52026.1"/>
    </source>
</evidence>
<evidence type="ECO:0000256" key="14">
    <source>
        <dbReference type="ARBA" id="ARBA00023034"/>
    </source>
</evidence>
<dbReference type="eggNOG" id="COG2234">
    <property type="taxonomic scope" value="Bacteria"/>
</dbReference>
<evidence type="ECO:0000256" key="2">
    <source>
        <dbReference type="ARBA" id="ARBA00004371"/>
    </source>
</evidence>
<dbReference type="Proteomes" id="UP000008461">
    <property type="component" value="Chromosome"/>
</dbReference>
<dbReference type="GO" id="GO:0006508">
    <property type="term" value="P:proteolysis"/>
    <property type="evidence" value="ECO:0007669"/>
    <property type="project" value="UniProtKB-KW"/>
</dbReference>
<evidence type="ECO:0000256" key="15">
    <source>
        <dbReference type="ARBA" id="ARBA00023049"/>
    </source>
</evidence>
<dbReference type="GO" id="GO:0004180">
    <property type="term" value="F:carboxypeptidase activity"/>
    <property type="evidence" value="ECO:0007669"/>
    <property type="project" value="UniProtKB-KW"/>
</dbReference>
<evidence type="ECO:0000256" key="11">
    <source>
        <dbReference type="ARBA" id="ARBA00022801"/>
    </source>
</evidence>
<comment type="subcellular location">
    <subcellularLocation>
        <location evidence="1">Endoplasmic reticulum</location>
    </subcellularLocation>
    <subcellularLocation>
        <location evidence="3">Golgi apparatus</location>
    </subcellularLocation>
    <subcellularLocation>
        <location evidence="2">Lysosome</location>
    </subcellularLocation>
    <subcellularLocation>
        <location evidence="4">Secreted</location>
    </subcellularLocation>
</comment>
<evidence type="ECO:0000256" key="16">
    <source>
        <dbReference type="ARBA" id="ARBA00023145"/>
    </source>
</evidence>
<dbReference type="HOGENOM" id="CLU_033697_1_1_10"/>
<dbReference type="EMBL" id="CP002691">
    <property type="protein sequence ID" value="AEE52026.1"/>
    <property type="molecule type" value="Genomic_DNA"/>
</dbReference>
<feature type="signal peptide" evidence="21">
    <location>
        <begin position="1"/>
        <end position="22"/>
    </location>
</feature>
<keyword evidence="8" id="KW-0645">Protease</keyword>
<evidence type="ECO:0000256" key="10">
    <source>
        <dbReference type="ARBA" id="ARBA00022729"/>
    </source>
</evidence>
<evidence type="ECO:0000256" key="17">
    <source>
        <dbReference type="ARBA" id="ARBA00023180"/>
    </source>
</evidence>
<evidence type="ECO:0000256" key="7">
    <source>
        <dbReference type="ARBA" id="ARBA00022645"/>
    </source>
</evidence>
<dbReference type="InterPro" id="IPR039866">
    <property type="entry name" value="CPQ"/>
</dbReference>
<evidence type="ECO:0000256" key="21">
    <source>
        <dbReference type="SAM" id="SignalP"/>
    </source>
</evidence>
<keyword evidence="7" id="KW-0121">Carboxypeptidase</keyword>
<keyword evidence="16" id="KW-0865">Zymogen</keyword>
<dbReference type="AlphaFoldDB" id="F4L5R6"/>
<evidence type="ECO:0000256" key="20">
    <source>
        <dbReference type="ARBA" id="ARBA00033328"/>
    </source>
</evidence>
<keyword evidence="14" id="KW-0333">Golgi apparatus</keyword>
<dbReference type="InterPro" id="IPR007484">
    <property type="entry name" value="Peptidase_M28"/>
</dbReference>
<evidence type="ECO:0000259" key="22">
    <source>
        <dbReference type="Pfam" id="PF04389"/>
    </source>
</evidence>
<keyword evidence="15" id="KW-0482">Metalloprotease</keyword>
<evidence type="ECO:0000256" key="18">
    <source>
        <dbReference type="ARBA" id="ARBA00023228"/>
    </source>
</evidence>
<name>F4L5R6_HALH1</name>
<keyword evidence="24" id="KW-1185">Reference proteome</keyword>
<feature type="domain" description="Peptidase M28" evidence="22">
    <location>
        <begin position="294"/>
        <end position="502"/>
    </location>
</feature>
<evidence type="ECO:0000256" key="9">
    <source>
        <dbReference type="ARBA" id="ARBA00022723"/>
    </source>
</evidence>
<dbReference type="GO" id="GO:0070573">
    <property type="term" value="F:metallodipeptidase activity"/>
    <property type="evidence" value="ECO:0007669"/>
    <property type="project" value="InterPro"/>
</dbReference>
<dbReference type="KEGG" id="hhy:Halhy_4180"/>
<evidence type="ECO:0000256" key="8">
    <source>
        <dbReference type="ARBA" id="ARBA00022670"/>
    </source>
</evidence>
<organism evidence="23 24">
    <name type="scientific">Haliscomenobacter hydrossis (strain ATCC 27775 / DSM 1100 / LMG 10767 / O)</name>
    <dbReference type="NCBI Taxonomy" id="760192"/>
    <lineage>
        <taxon>Bacteria</taxon>
        <taxon>Pseudomonadati</taxon>
        <taxon>Bacteroidota</taxon>
        <taxon>Saprospiria</taxon>
        <taxon>Saprospirales</taxon>
        <taxon>Haliscomenobacteraceae</taxon>
        <taxon>Haliscomenobacter</taxon>
    </lineage>
</organism>
<evidence type="ECO:0000256" key="12">
    <source>
        <dbReference type="ARBA" id="ARBA00022824"/>
    </source>
</evidence>
<evidence type="ECO:0000256" key="3">
    <source>
        <dbReference type="ARBA" id="ARBA00004555"/>
    </source>
</evidence>
<keyword evidence="10 21" id="KW-0732">Signal</keyword>
<evidence type="ECO:0000256" key="6">
    <source>
        <dbReference type="ARBA" id="ARBA00022525"/>
    </source>
</evidence>
<dbReference type="STRING" id="760192.Halhy_4180"/>
<proteinExistence type="predicted"/>
<dbReference type="Gene3D" id="3.50.30.30">
    <property type="match status" value="1"/>
</dbReference>
<gene>
    <name evidence="23" type="ordered locus">Halhy_4180</name>
</gene>
<keyword evidence="12" id="KW-0256">Endoplasmic reticulum</keyword>
<protein>
    <recommendedName>
        <fullName evidence="5">Carboxypeptidase Q</fullName>
    </recommendedName>
    <alternativeName>
        <fullName evidence="20">Plasma glutamate carboxypeptidase</fullName>
    </alternativeName>
</protein>
<sequence length="525" mass="58051">MIMKKLSLLLLLAVATSLSLIGQDAPNPTLNTAIRKHGLEKSKVMDIASWMCDVYGPRLTGSPMLDKATDWAQKTLKDWGMSNVHLEAWGPFGRGWEFTHFAMHATAPNYFPIIAYPKAWSPATKGVLSGEVIYLQADDEEDLKKLKGKLKGKFVLLDTIRTLKEWMDAPAKRYTSEDLLDMANAAAPGRRPDRDFNRLGGLSFNQKLFKFIMEEEPLAVLDRGFKGDLGTVFVTGARAEEGRVQDPKAKVIPQATLSVEHYNRIFRMMQKGIPVTLSMELKANYTNPDGMEHNIIAEIPGTDLKDEVVMLGAHFDSWHTGTGATDNGAGSSVMMEAARIILETIKETGIKPRRTIRLALWTGEEQGLLGSRGYVKEHFANTSPEGTIQSIKEAEQSKISGYFNLDNGTGKIRGVYLQGNAGVSPVFRAWLDPFKDLGAATLTLQNTGGTDHQAFDAAGIPGFQFIQEPIAYSTRTHHSNMDNWDHLVEDDLKQASTIIASFVLHTAMRDEKLPRKATELKAGSN</sequence>